<comment type="similarity">
    <text evidence="5">Belongs to the SAT4 family.</text>
</comment>
<proteinExistence type="inferred from homology"/>
<evidence type="ECO:0000256" key="5">
    <source>
        <dbReference type="ARBA" id="ARBA00038359"/>
    </source>
</evidence>
<feature type="transmembrane region" description="Helical" evidence="6">
    <location>
        <begin position="257"/>
        <end position="274"/>
    </location>
</feature>
<gene>
    <name evidence="8" type="ORF">KVT40_006423</name>
</gene>
<dbReference type="OrthoDB" id="3934549at2759"/>
<keyword evidence="3 6" id="KW-1133">Transmembrane helix</keyword>
<comment type="subcellular location">
    <subcellularLocation>
        <location evidence="1">Membrane</location>
        <topology evidence="1">Multi-pass membrane protein</topology>
    </subcellularLocation>
</comment>
<keyword evidence="9" id="KW-1185">Reference proteome</keyword>
<dbReference type="GO" id="GO:0016020">
    <property type="term" value="C:membrane"/>
    <property type="evidence" value="ECO:0007669"/>
    <property type="project" value="UniProtKB-SubCell"/>
</dbReference>
<sequence length="427" mass="46676">MDAEDRPFKGSYGGRGPRLVALSWVFFSIGIVVVALRTYTTLFIVKRPRFDLYFTLIAAALAITAQPFMVLAVYKGVGNAVQNVAPADLADLLFWQWCYYVPVIVSTIFSKLAVATLILQIQDRTFPIMRYALYVVMAITIILGLFIPSTIFAQCSPVSDLWLTDPNKNPKCKLIDVVLVGGTVQGSFSAFTDLFLALYPAIIFWRLQMSWRRRIGICILFLGGAVSGIGAILKTVYVLGLKSSTNPTGATADLMTWAHVEVWLLIWMSTLPPLRPLFVKVFKTISTHASSLGSGRKSKNTNSSAGFYELSKGGSAKRTSRHMEIECAGESTKKVRGETWMEPTSSEEDILGEVRRPNTGGGLREVEPGISGLDPAGGSGGQSQGLEPDGIVQRHVVSQVLPAHVRGFDGIVVDREFTVERSGKRTS</sequence>
<dbReference type="PANTHER" id="PTHR33048">
    <property type="entry name" value="PTH11-LIKE INTEGRAL MEMBRANE PROTEIN (AFU_ORTHOLOGUE AFUA_5G11245)"/>
    <property type="match status" value="1"/>
</dbReference>
<feature type="transmembrane region" description="Helical" evidence="6">
    <location>
        <begin position="52"/>
        <end position="74"/>
    </location>
</feature>
<dbReference type="InterPro" id="IPR052337">
    <property type="entry name" value="SAT4-like"/>
</dbReference>
<organism evidence="8 9">
    <name type="scientific">Elsinoe batatas</name>
    <dbReference type="NCBI Taxonomy" id="2601811"/>
    <lineage>
        <taxon>Eukaryota</taxon>
        <taxon>Fungi</taxon>
        <taxon>Dikarya</taxon>
        <taxon>Ascomycota</taxon>
        <taxon>Pezizomycotina</taxon>
        <taxon>Dothideomycetes</taxon>
        <taxon>Dothideomycetidae</taxon>
        <taxon>Myriangiales</taxon>
        <taxon>Elsinoaceae</taxon>
        <taxon>Elsinoe</taxon>
    </lineage>
</organism>
<evidence type="ECO:0000256" key="6">
    <source>
        <dbReference type="SAM" id="Phobius"/>
    </source>
</evidence>
<evidence type="ECO:0000313" key="9">
    <source>
        <dbReference type="Proteomes" id="UP000809789"/>
    </source>
</evidence>
<protein>
    <recommendedName>
        <fullName evidence="7">Rhodopsin domain-containing protein</fullName>
    </recommendedName>
</protein>
<dbReference type="InterPro" id="IPR049326">
    <property type="entry name" value="Rhodopsin_dom_fungi"/>
</dbReference>
<reference evidence="8" key="1">
    <citation type="submission" date="2021-07" db="EMBL/GenBank/DDBJ databases">
        <title>Elsinoe batatas strain:CRI-CJ2 Genome sequencing and assembly.</title>
        <authorList>
            <person name="Huang L."/>
        </authorList>
    </citation>
    <scope>NUCLEOTIDE SEQUENCE</scope>
    <source>
        <strain evidence="8">CRI-CJ2</strain>
    </source>
</reference>
<feature type="transmembrane region" description="Helical" evidence="6">
    <location>
        <begin position="20"/>
        <end position="40"/>
    </location>
</feature>
<feature type="transmembrane region" description="Helical" evidence="6">
    <location>
        <begin position="94"/>
        <end position="119"/>
    </location>
</feature>
<dbReference type="Pfam" id="PF20684">
    <property type="entry name" value="Fung_rhodopsin"/>
    <property type="match status" value="1"/>
</dbReference>
<evidence type="ECO:0000256" key="1">
    <source>
        <dbReference type="ARBA" id="ARBA00004141"/>
    </source>
</evidence>
<evidence type="ECO:0000256" key="2">
    <source>
        <dbReference type="ARBA" id="ARBA00022692"/>
    </source>
</evidence>
<dbReference type="PANTHER" id="PTHR33048:SF165">
    <property type="entry name" value="INTEGRAL MEMBRANE PROTEIN"/>
    <property type="match status" value="1"/>
</dbReference>
<feature type="domain" description="Rhodopsin" evidence="7">
    <location>
        <begin position="36"/>
        <end position="279"/>
    </location>
</feature>
<keyword evidence="2 6" id="KW-0812">Transmembrane</keyword>
<feature type="transmembrane region" description="Helical" evidence="6">
    <location>
        <begin position="131"/>
        <end position="153"/>
    </location>
</feature>
<name>A0A8K0KYT3_9PEZI</name>
<dbReference type="AlphaFoldDB" id="A0A8K0KYT3"/>
<comment type="caution">
    <text evidence="8">The sequence shown here is derived from an EMBL/GenBank/DDBJ whole genome shotgun (WGS) entry which is preliminary data.</text>
</comment>
<keyword evidence="4 6" id="KW-0472">Membrane</keyword>
<dbReference type="Proteomes" id="UP000809789">
    <property type="component" value="Unassembled WGS sequence"/>
</dbReference>
<feature type="transmembrane region" description="Helical" evidence="6">
    <location>
        <begin position="186"/>
        <end position="205"/>
    </location>
</feature>
<evidence type="ECO:0000259" key="7">
    <source>
        <dbReference type="Pfam" id="PF20684"/>
    </source>
</evidence>
<dbReference type="EMBL" id="JAESVG020000007">
    <property type="protein sequence ID" value="KAG8626022.1"/>
    <property type="molecule type" value="Genomic_DNA"/>
</dbReference>
<feature type="transmembrane region" description="Helical" evidence="6">
    <location>
        <begin position="217"/>
        <end position="237"/>
    </location>
</feature>
<evidence type="ECO:0000313" key="8">
    <source>
        <dbReference type="EMBL" id="KAG8626022.1"/>
    </source>
</evidence>
<evidence type="ECO:0000256" key="4">
    <source>
        <dbReference type="ARBA" id="ARBA00023136"/>
    </source>
</evidence>
<evidence type="ECO:0000256" key="3">
    <source>
        <dbReference type="ARBA" id="ARBA00022989"/>
    </source>
</evidence>
<accession>A0A8K0KYT3</accession>